<comment type="caution">
    <text evidence="2">The sequence shown here is derived from an EMBL/GenBank/DDBJ whole genome shotgun (WGS) entry which is preliminary data.</text>
</comment>
<dbReference type="AlphaFoldDB" id="A0A640T7E3"/>
<reference evidence="2 3" key="1">
    <citation type="submission" date="2019-12" db="EMBL/GenBank/DDBJ databases">
        <title>Whole genome shotgun sequence of Streptomyces hygroscopicus subsp. glebosus NBRC 13786.</title>
        <authorList>
            <person name="Ichikawa N."/>
            <person name="Kimura A."/>
            <person name="Kitahashi Y."/>
            <person name="Komaki H."/>
            <person name="Tamura T."/>
        </authorList>
    </citation>
    <scope>NUCLEOTIDE SEQUENCE [LARGE SCALE GENOMIC DNA]</scope>
    <source>
        <strain evidence="2 3">NBRC 13786</strain>
    </source>
</reference>
<gene>
    <name evidence="2" type="ORF">Sgleb_62330</name>
</gene>
<dbReference type="EMBL" id="BLIO01000001">
    <property type="protein sequence ID" value="GFE18186.1"/>
    <property type="molecule type" value="Genomic_DNA"/>
</dbReference>
<keyword evidence="3" id="KW-1185">Reference proteome</keyword>
<feature type="region of interest" description="Disordered" evidence="1">
    <location>
        <begin position="1"/>
        <end position="22"/>
    </location>
</feature>
<evidence type="ECO:0000313" key="3">
    <source>
        <dbReference type="Proteomes" id="UP000430079"/>
    </source>
</evidence>
<feature type="region of interest" description="Disordered" evidence="1">
    <location>
        <begin position="36"/>
        <end position="73"/>
    </location>
</feature>
<evidence type="ECO:0000256" key="1">
    <source>
        <dbReference type="SAM" id="MobiDB-lite"/>
    </source>
</evidence>
<evidence type="ECO:0000313" key="2">
    <source>
        <dbReference type="EMBL" id="GFE18186.1"/>
    </source>
</evidence>
<proteinExistence type="predicted"/>
<organism evidence="2 3">
    <name type="scientific">Streptomyces glebosus</name>
    <dbReference type="NCBI Taxonomy" id="249580"/>
    <lineage>
        <taxon>Bacteria</taxon>
        <taxon>Bacillati</taxon>
        <taxon>Actinomycetota</taxon>
        <taxon>Actinomycetes</taxon>
        <taxon>Kitasatosporales</taxon>
        <taxon>Streptomycetaceae</taxon>
        <taxon>Streptomyces</taxon>
    </lineage>
</organism>
<name>A0A640T7E3_9ACTN</name>
<dbReference type="Proteomes" id="UP000430079">
    <property type="component" value="Unassembled WGS sequence"/>
</dbReference>
<accession>A0A640T7E3</accession>
<sequence length="118" mass="13133">MPVGIHEDESAEPAVDIFDRPRDPVECDPPACAIWKKPLAAGTPPDQRAVAQGTTRPTYPQRHHPAGNGSHPSELIATQRYESKIRQLTCSFAHEKSRSRLRFEGRLANHCIKLLDSV</sequence>
<protein>
    <submittedName>
        <fullName evidence="2">Uncharacterized protein</fullName>
    </submittedName>
</protein>